<evidence type="ECO:0000313" key="2">
    <source>
        <dbReference type="EMBL" id="THF62492.1"/>
    </source>
</evidence>
<comment type="caution">
    <text evidence="2">The sequence shown here is derived from an EMBL/GenBank/DDBJ whole genome shotgun (WGS) entry which is preliminary data.</text>
</comment>
<sequence length="142" mass="15764">MKNWLRILMALAATLTIGTAAHAARPSQPMELFLGNPIETTSGKPLSAVEAEQAMTRAGAARGWKITRNADGTLNAHLPIRKHTLDVTIRIDGRQYDIVYRDSAVLGYAPNPDDPERPLIHPSYNKWVKTLVSDFTLEFARQ</sequence>
<keyword evidence="1" id="KW-0732">Signal</keyword>
<dbReference type="Proteomes" id="UP000307956">
    <property type="component" value="Unassembled WGS sequence"/>
</dbReference>
<name>A0A4S4ART6_9RHOO</name>
<dbReference type="EMBL" id="SSOD01000004">
    <property type="protein sequence ID" value="THF62492.1"/>
    <property type="molecule type" value="Genomic_DNA"/>
</dbReference>
<evidence type="ECO:0000313" key="3">
    <source>
        <dbReference type="Proteomes" id="UP000307956"/>
    </source>
</evidence>
<keyword evidence="3" id="KW-1185">Reference proteome</keyword>
<feature type="signal peptide" evidence="1">
    <location>
        <begin position="1"/>
        <end position="23"/>
    </location>
</feature>
<accession>A0A4S4ART6</accession>
<feature type="chain" id="PRO_5020498446" description="Lipoprotein" evidence="1">
    <location>
        <begin position="24"/>
        <end position="142"/>
    </location>
</feature>
<proteinExistence type="predicted"/>
<evidence type="ECO:0000256" key="1">
    <source>
        <dbReference type="SAM" id="SignalP"/>
    </source>
</evidence>
<dbReference type="OrthoDB" id="9815328at2"/>
<evidence type="ECO:0008006" key="4">
    <source>
        <dbReference type="Google" id="ProtNLM"/>
    </source>
</evidence>
<gene>
    <name evidence="2" type="ORF">E6O51_05840</name>
</gene>
<protein>
    <recommendedName>
        <fullName evidence="4">Lipoprotein</fullName>
    </recommendedName>
</protein>
<reference evidence="2 3" key="1">
    <citation type="submission" date="2019-04" db="EMBL/GenBank/DDBJ databases">
        <title>Azoarcus rhizosphaerae sp. nov. isolated from rhizosphere of Ficus religiosa.</title>
        <authorList>
            <person name="Lin S.-Y."/>
            <person name="Hameed A."/>
            <person name="Hsu Y.-H."/>
            <person name="Young C.-C."/>
        </authorList>
    </citation>
    <scope>NUCLEOTIDE SEQUENCE [LARGE SCALE GENOMIC DNA]</scope>
    <source>
        <strain evidence="2 3">CC-YHH848</strain>
    </source>
</reference>
<dbReference type="RefSeq" id="WP_136384046.1">
    <property type="nucleotide sequence ID" value="NZ_SSOD01000004.1"/>
</dbReference>
<organism evidence="2 3">
    <name type="scientific">Pseudothauera rhizosphaerae</name>
    <dbReference type="NCBI Taxonomy" id="2565932"/>
    <lineage>
        <taxon>Bacteria</taxon>
        <taxon>Pseudomonadati</taxon>
        <taxon>Pseudomonadota</taxon>
        <taxon>Betaproteobacteria</taxon>
        <taxon>Rhodocyclales</taxon>
        <taxon>Zoogloeaceae</taxon>
        <taxon>Pseudothauera</taxon>
    </lineage>
</organism>
<dbReference type="AlphaFoldDB" id="A0A4S4ART6"/>